<dbReference type="PANTHER" id="PTHR10552">
    <property type="entry name" value="U2 SMALL NUCLEAR RIBONUCLEOPROTEIN A"/>
    <property type="match status" value="1"/>
</dbReference>
<dbReference type="Gene3D" id="3.80.10.10">
    <property type="entry name" value="Ribonuclease Inhibitor"/>
    <property type="match status" value="1"/>
</dbReference>
<organism evidence="8 9">
    <name type="scientific">Cladosporium halotolerans</name>
    <dbReference type="NCBI Taxonomy" id="1052096"/>
    <lineage>
        <taxon>Eukaryota</taxon>
        <taxon>Fungi</taxon>
        <taxon>Dikarya</taxon>
        <taxon>Ascomycota</taxon>
        <taxon>Pezizomycotina</taxon>
        <taxon>Dothideomycetes</taxon>
        <taxon>Dothideomycetidae</taxon>
        <taxon>Cladosporiales</taxon>
        <taxon>Cladosporiaceae</taxon>
        <taxon>Cladosporium</taxon>
    </lineage>
</organism>
<dbReference type="RefSeq" id="XP_069231034.1">
    <property type="nucleotide sequence ID" value="XM_069372009.1"/>
</dbReference>
<evidence type="ECO:0000313" key="8">
    <source>
        <dbReference type="EMBL" id="KAL1587929.1"/>
    </source>
</evidence>
<evidence type="ECO:0000256" key="4">
    <source>
        <dbReference type="ARBA" id="ARBA00023242"/>
    </source>
</evidence>
<evidence type="ECO:0000256" key="1">
    <source>
        <dbReference type="ARBA" id="ARBA00004123"/>
    </source>
</evidence>
<dbReference type="Proteomes" id="UP000803884">
    <property type="component" value="Unassembled WGS sequence"/>
</dbReference>
<dbReference type="PANTHER" id="PTHR10552:SF6">
    <property type="entry name" value="U2 SMALL NUCLEAR RIBONUCLEOPROTEIN A"/>
    <property type="match status" value="1"/>
</dbReference>
<evidence type="ECO:0000313" key="9">
    <source>
        <dbReference type="Proteomes" id="UP000803884"/>
    </source>
</evidence>
<keyword evidence="3" id="KW-0677">Repeat</keyword>
<keyword evidence="9" id="KW-1185">Reference proteome</keyword>
<evidence type="ECO:0000256" key="6">
    <source>
        <dbReference type="ARBA" id="ARBA00024238"/>
    </source>
</evidence>
<dbReference type="AlphaFoldDB" id="A0AB34KXN1"/>
<dbReference type="GO" id="GO:0000398">
    <property type="term" value="P:mRNA splicing, via spliceosome"/>
    <property type="evidence" value="ECO:0007669"/>
    <property type="project" value="InterPro"/>
</dbReference>
<dbReference type="EMBL" id="JAAQHG020000008">
    <property type="protein sequence ID" value="KAL1587929.1"/>
    <property type="molecule type" value="Genomic_DNA"/>
</dbReference>
<comment type="similarity">
    <text evidence="5">Belongs to the U2 small nuclear ribonucleoprotein A family.</text>
</comment>
<dbReference type="FunFam" id="3.80.10.10:FF:000026">
    <property type="entry name" value="U2 small nuclear ribonucleoprotein A"/>
    <property type="match status" value="1"/>
</dbReference>
<comment type="subcellular location">
    <subcellularLocation>
        <location evidence="1">Nucleus</location>
    </subcellularLocation>
</comment>
<proteinExistence type="inferred from homology"/>
<dbReference type="GO" id="GO:0005686">
    <property type="term" value="C:U2 snRNP"/>
    <property type="evidence" value="ECO:0007669"/>
    <property type="project" value="TreeGrafter"/>
</dbReference>
<keyword evidence="4" id="KW-0539">Nucleus</keyword>
<name>A0AB34KXN1_9PEZI</name>
<dbReference type="GO" id="GO:0030620">
    <property type="term" value="F:U2 snRNA binding"/>
    <property type="evidence" value="ECO:0007669"/>
    <property type="project" value="InterPro"/>
</dbReference>
<feature type="region of interest" description="Disordered" evidence="7">
    <location>
        <begin position="226"/>
        <end position="246"/>
    </location>
</feature>
<gene>
    <name evidence="8" type="ORF">WHR41_03403</name>
</gene>
<evidence type="ECO:0000256" key="7">
    <source>
        <dbReference type="SAM" id="MobiDB-lite"/>
    </source>
</evidence>
<protein>
    <recommendedName>
        <fullName evidence="6">U2 small nuclear ribonucleoprotein A'</fullName>
    </recommendedName>
</protein>
<evidence type="ECO:0000256" key="5">
    <source>
        <dbReference type="ARBA" id="ARBA00024196"/>
    </source>
</evidence>
<dbReference type="InterPro" id="IPR044640">
    <property type="entry name" value="RU2A"/>
</dbReference>
<dbReference type="SUPFAM" id="SSF52058">
    <property type="entry name" value="L domain-like"/>
    <property type="match status" value="1"/>
</dbReference>
<dbReference type="Pfam" id="PF14580">
    <property type="entry name" value="LRR_9"/>
    <property type="match status" value="1"/>
</dbReference>
<sequence>MRLTAELINNSLSYLNPLKERELDLRGHKIPAVENLGAARDQESIDFTDNDLSTLTNFPQSPRLQTLLCARNRIQRIEPNLVKSAPALNTLVLTQNHVAELADLEVLRGFKKLTFLSLVDNPVTSKEHYRYWILYLAPQIRFLDFQKVKDSERSKAKEIFGTHEAPTELAQNILAASANKSMTYRAPLTNGTSSHKRVKLNDRERARVEALIRNAKSLPEVAKLEKDISEGRIPPGVMDGDDMDET</sequence>
<dbReference type="InterPro" id="IPR032675">
    <property type="entry name" value="LRR_dom_sf"/>
</dbReference>
<evidence type="ECO:0000256" key="3">
    <source>
        <dbReference type="ARBA" id="ARBA00022737"/>
    </source>
</evidence>
<evidence type="ECO:0000256" key="2">
    <source>
        <dbReference type="ARBA" id="ARBA00022614"/>
    </source>
</evidence>
<reference evidence="8 9" key="1">
    <citation type="journal article" date="2020" name="Microbiol. Resour. Announc.">
        <title>Draft Genome Sequence of a Cladosporium Species Isolated from the Mesophotic Ascidian Didemnum maculosum.</title>
        <authorList>
            <person name="Gioti A."/>
            <person name="Siaperas R."/>
            <person name="Nikolaivits E."/>
            <person name="Le Goff G."/>
            <person name="Ouazzani J."/>
            <person name="Kotoulas G."/>
            <person name="Topakas E."/>
        </authorList>
    </citation>
    <scope>NUCLEOTIDE SEQUENCE [LARGE SCALE GENOMIC DNA]</scope>
    <source>
        <strain evidence="8 9">TM138-S3</strain>
    </source>
</reference>
<dbReference type="GeneID" id="96004847"/>
<keyword evidence="2" id="KW-0433">Leucine-rich repeat</keyword>
<comment type="caution">
    <text evidence="8">The sequence shown here is derived from an EMBL/GenBank/DDBJ whole genome shotgun (WGS) entry which is preliminary data.</text>
</comment>
<accession>A0AB34KXN1</accession>